<gene>
    <name evidence="3" type="ORF">EVOR1521_LOCUS6976</name>
</gene>
<feature type="region of interest" description="Disordered" evidence="1">
    <location>
        <begin position="1"/>
        <end position="24"/>
    </location>
</feature>
<dbReference type="Proteomes" id="UP001178507">
    <property type="component" value="Unassembled WGS sequence"/>
</dbReference>
<dbReference type="InterPro" id="IPR032854">
    <property type="entry name" value="ALKBH3"/>
</dbReference>
<dbReference type="PANTHER" id="PTHR31212:SF4">
    <property type="entry name" value="ALPHA-KETOGLUTARATE-DEPENDENT DIOXYGENASE ALKB HOMOLOG 3"/>
    <property type="match status" value="1"/>
</dbReference>
<dbReference type="PROSITE" id="PS51471">
    <property type="entry name" value="FE2OG_OXY"/>
    <property type="match status" value="1"/>
</dbReference>
<name>A0AA36HZU0_9DINO</name>
<evidence type="ECO:0000259" key="2">
    <source>
        <dbReference type="PROSITE" id="PS51471"/>
    </source>
</evidence>
<dbReference type="PANTHER" id="PTHR31212">
    <property type="entry name" value="ALPHA-KETOGLUTARATE-DEPENDENT DIOXYGENASE ALKB HOMOLOG 3"/>
    <property type="match status" value="1"/>
</dbReference>
<dbReference type="Pfam" id="PF13532">
    <property type="entry name" value="2OG-FeII_Oxy_2"/>
    <property type="match status" value="1"/>
</dbReference>
<dbReference type="Gene3D" id="2.60.120.590">
    <property type="entry name" value="Alpha-ketoglutarate-dependent dioxygenase AlkB-like"/>
    <property type="match status" value="1"/>
</dbReference>
<dbReference type="InterPro" id="IPR037151">
    <property type="entry name" value="AlkB-like_sf"/>
</dbReference>
<keyword evidence="4" id="KW-1185">Reference proteome</keyword>
<proteinExistence type="predicted"/>
<evidence type="ECO:0000313" key="4">
    <source>
        <dbReference type="Proteomes" id="UP001178507"/>
    </source>
</evidence>
<dbReference type="GO" id="GO:0006307">
    <property type="term" value="P:DNA alkylation repair"/>
    <property type="evidence" value="ECO:0007669"/>
    <property type="project" value="InterPro"/>
</dbReference>
<sequence>MAWEPCSDAEDADTPKLVSAGPATRDGVQLDPEVVIWDESRRCFAFHWAGLLEPQSAKRFFQDLQTGAPWDQLKGKKGQVMRSTCWYVRGGCSCDYTYGDARVSVTQKPSCSFRRTMEELTALVFSTLTPKLGPEHWPNSANLNYYADGTQSVGWHSDDESLFGGKGQDCSIVSLSLGGRREFWMALKDSSMEPIQESVVEVDLRDGDIISMEGLMQKHTVHFLTREPPQRAEFWPPRINITWRWVLNHRRGCALRCEAAPLLSEVLPATGREPSKHQIKLWREGRAVEWRSCMECRHNGWQGGRNCIEEGGRWLCRRCADSAQSGEEERSTERAARLLQRRLVEKVKLLQRRRSLKKAWESFCEAGLRDPARHTPASLLSWLETVGEVPDDLQVLLQKAKAQLADATREDNVKVCATAAHRPGDFGGEKKRGQSLAGR</sequence>
<dbReference type="GO" id="GO:0051213">
    <property type="term" value="F:dioxygenase activity"/>
    <property type="evidence" value="ECO:0007669"/>
    <property type="project" value="InterPro"/>
</dbReference>
<evidence type="ECO:0000256" key="1">
    <source>
        <dbReference type="SAM" id="MobiDB-lite"/>
    </source>
</evidence>
<dbReference type="AlphaFoldDB" id="A0AA36HZU0"/>
<dbReference type="SUPFAM" id="SSF51197">
    <property type="entry name" value="Clavaminate synthase-like"/>
    <property type="match status" value="1"/>
</dbReference>
<dbReference type="InterPro" id="IPR027450">
    <property type="entry name" value="AlkB-like"/>
</dbReference>
<organism evidence="3 4">
    <name type="scientific">Effrenium voratum</name>
    <dbReference type="NCBI Taxonomy" id="2562239"/>
    <lineage>
        <taxon>Eukaryota</taxon>
        <taxon>Sar</taxon>
        <taxon>Alveolata</taxon>
        <taxon>Dinophyceae</taxon>
        <taxon>Suessiales</taxon>
        <taxon>Symbiodiniaceae</taxon>
        <taxon>Effrenium</taxon>
    </lineage>
</organism>
<dbReference type="InterPro" id="IPR005123">
    <property type="entry name" value="Oxoglu/Fe-dep_dioxygenase_dom"/>
</dbReference>
<feature type="domain" description="Fe2OG dioxygenase" evidence="2">
    <location>
        <begin position="137"/>
        <end position="247"/>
    </location>
</feature>
<accession>A0AA36HZU0</accession>
<evidence type="ECO:0000313" key="3">
    <source>
        <dbReference type="EMBL" id="CAJ1378432.1"/>
    </source>
</evidence>
<dbReference type="EMBL" id="CAUJNA010000543">
    <property type="protein sequence ID" value="CAJ1378432.1"/>
    <property type="molecule type" value="Genomic_DNA"/>
</dbReference>
<reference evidence="3" key="1">
    <citation type="submission" date="2023-08" db="EMBL/GenBank/DDBJ databases">
        <authorList>
            <person name="Chen Y."/>
            <person name="Shah S."/>
            <person name="Dougan E. K."/>
            <person name="Thang M."/>
            <person name="Chan C."/>
        </authorList>
    </citation>
    <scope>NUCLEOTIDE SEQUENCE</scope>
</reference>
<protein>
    <recommendedName>
        <fullName evidence="2">Fe2OG dioxygenase domain-containing protein</fullName>
    </recommendedName>
</protein>
<comment type="caution">
    <text evidence="3">The sequence shown here is derived from an EMBL/GenBank/DDBJ whole genome shotgun (WGS) entry which is preliminary data.</text>
</comment>